<comment type="caution">
    <text evidence="1">The sequence shown here is derived from an EMBL/GenBank/DDBJ whole genome shotgun (WGS) entry which is preliminary data.</text>
</comment>
<evidence type="ECO:0000313" key="1">
    <source>
        <dbReference type="EMBL" id="GFY19401.1"/>
    </source>
</evidence>
<dbReference type="Proteomes" id="UP000887159">
    <property type="component" value="Unassembled WGS sequence"/>
</dbReference>
<reference evidence="1" key="1">
    <citation type="submission" date="2020-08" db="EMBL/GenBank/DDBJ databases">
        <title>Multicomponent nature underlies the extraordinary mechanical properties of spider dragline silk.</title>
        <authorList>
            <person name="Kono N."/>
            <person name="Nakamura H."/>
            <person name="Mori M."/>
            <person name="Yoshida Y."/>
            <person name="Ohtoshi R."/>
            <person name="Malay A.D."/>
            <person name="Moran D.A.P."/>
            <person name="Tomita M."/>
            <person name="Numata K."/>
            <person name="Arakawa K."/>
        </authorList>
    </citation>
    <scope>NUCLEOTIDE SEQUENCE</scope>
</reference>
<gene>
    <name evidence="1" type="ORF">TNCV_4127881</name>
</gene>
<protein>
    <submittedName>
        <fullName evidence="1">Uncharacterized protein</fullName>
    </submittedName>
</protein>
<dbReference type="EMBL" id="BMAU01021352">
    <property type="protein sequence ID" value="GFY19401.1"/>
    <property type="molecule type" value="Genomic_DNA"/>
</dbReference>
<keyword evidence="2" id="KW-1185">Reference proteome</keyword>
<organism evidence="1 2">
    <name type="scientific">Trichonephila clavipes</name>
    <name type="common">Golden silk orbweaver</name>
    <name type="synonym">Nephila clavipes</name>
    <dbReference type="NCBI Taxonomy" id="2585209"/>
    <lineage>
        <taxon>Eukaryota</taxon>
        <taxon>Metazoa</taxon>
        <taxon>Ecdysozoa</taxon>
        <taxon>Arthropoda</taxon>
        <taxon>Chelicerata</taxon>
        <taxon>Arachnida</taxon>
        <taxon>Araneae</taxon>
        <taxon>Araneomorphae</taxon>
        <taxon>Entelegynae</taxon>
        <taxon>Araneoidea</taxon>
        <taxon>Nephilidae</taxon>
        <taxon>Trichonephila</taxon>
    </lineage>
</organism>
<proteinExistence type="predicted"/>
<dbReference type="AlphaFoldDB" id="A0A8X6T3L2"/>
<sequence length="120" mass="13552">MPVVSCSFEHHADDNTTWLGSTPILRENIRRWSEASQLSSPSTNLMRELAARWLFRVPPCHKGTIHLQTSMLAPEFEPMPYDTASLAIMTPFSSCADENMLAQPIIFCWVALKFNVTVIV</sequence>
<evidence type="ECO:0000313" key="2">
    <source>
        <dbReference type="Proteomes" id="UP000887159"/>
    </source>
</evidence>
<accession>A0A8X6T3L2</accession>
<name>A0A8X6T3L2_TRICX</name>